<name>A0A1B2ICB5_9CAUD</name>
<reference evidence="1 2" key="1">
    <citation type="submission" date="2016-06" db="EMBL/GenBank/DDBJ databases">
        <authorList>
            <person name="Kjaerup R.B."/>
            <person name="Dalgaard T.S."/>
            <person name="Juul-Madsen H.R."/>
        </authorList>
    </citation>
    <scope>NUCLEOTIDE SEQUENCE [LARGE SCALE GENOMIC DNA]</scope>
</reference>
<dbReference type="EMBL" id="KX397367">
    <property type="protein sequence ID" value="ANZ48854.1"/>
    <property type="molecule type" value="Genomic_DNA"/>
</dbReference>
<dbReference type="RefSeq" id="YP_009278316.1">
    <property type="nucleotide sequence ID" value="NC_031007.1"/>
</dbReference>
<evidence type="ECO:0000313" key="2">
    <source>
        <dbReference type="Proteomes" id="UP000201594"/>
    </source>
</evidence>
<evidence type="ECO:0000313" key="1">
    <source>
        <dbReference type="EMBL" id="ANZ48854.1"/>
    </source>
</evidence>
<dbReference type="OrthoDB" id="24846at10239"/>
<proteinExistence type="predicted"/>
<organism evidence="1 2">
    <name type="scientific">Erwinia phage vB_EamM_EarlPhillipIV</name>
    <dbReference type="NCBI Taxonomy" id="1883372"/>
    <lineage>
        <taxon>Viruses</taxon>
        <taxon>Duplodnaviria</taxon>
        <taxon>Heunggongvirae</taxon>
        <taxon>Uroviricota</taxon>
        <taxon>Caudoviricetes</taxon>
        <taxon>Chimalliviridae</taxon>
        <taxon>Derbicusvirus</taxon>
        <taxon>Derbicusvirus derbicus</taxon>
    </lineage>
</organism>
<dbReference type="Proteomes" id="UP000201594">
    <property type="component" value="Segment"/>
</dbReference>
<accession>A0A1B2ICB5</accession>
<dbReference type="GeneID" id="29061608"/>
<sequence length="304" mass="34497">MTHLEEQLKRIHLSPAQEAFFRKVGFIDTDQYFETNDTTAAERMAAIQLAKDVLAGKPLYQINISTVDGEKKYAIRQRQLKLDLGGYVYTDNWAVSTLTFSLLFGVAMKTVIVNNSVLLDVAPEGNILFNEAMLTAQCNYVEAAFAELKIEDGALSDILPMVFAYVKATLLIKQKVRIPQLSGEFNETRLQLAKYVPKRKTWNDYLQFLSKDLPFDGVTGPIDMLVNLTDITVDSLPGTEFFYRTLGNEIVCLRTMQVSCPRDITDGIFNSPHSEALLTPELLRIDTPEREQQLYDLFKFYHKG</sequence>
<gene>
    <name evidence="1" type="ORF">EARLPHILLIPIV_4</name>
</gene>
<dbReference type="KEGG" id="vg:29061608"/>
<protein>
    <submittedName>
        <fullName evidence="1">Uncharacterized protein</fullName>
    </submittedName>
</protein>